<dbReference type="FunFam" id="1.10.10.10:FF:000001">
    <property type="entry name" value="LysR family transcriptional regulator"/>
    <property type="match status" value="1"/>
</dbReference>
<dbReference type="GO" id="GO:0032993">
    <property type="term" value="C:protein-DNA complex"/>
    <property type="evidence" value="ECO:0007669"/>
    <property type="project" value="TreeGrafter"/>
</dbReference>
<organism evidence="6 7">
    <name type="scientific">Pollutimonas subterranea</name>
    <dbReference type="NCBI Taxonomy" id="2045210"/>
    <lineage>
        <taxon>Bacteria</taxon>
        <taxon>Pseudomonadati</taxon>
        <taxon>Pseudomonadota</taxon>
        <taxon>Betaproteobacteria</taxon>
        <taxon>Burkholderiales</taxon>
        <taxon>Alcaligenaceae</taxon>
        <taxon>Pollutimonas</taxon>
    </lineage>
</organism>
<comment type="similarity">
    <text evidence="1">Belongs to the LysR transcriptional regulatory family.</text>
</comment>
<dbReference type="InterPro" id="IPR000847">
    <property type="entry name" value="LysR_HTH_N"/>
</dbReference>
<dbReference type="Gene3D" id="1.10.10.10">
    <property type="entry name" value="Winged helix-like DNA-binding domain superfamily/Winged helix DNA-binding domain"/>
    <property type="match status" value="1"/>
</dbReference>
<dbReference type="SUPFAM" id="SSF53850">
    <property type="entry name" value="Periplasmic binding protein-like II"/>
    <property type="match status" value="1"/>
</dbReference>
<dbReference type="Proteomes" id="UP000234190">
    <property type="component" value="Unassembled WGS sequence"/>
</dbReference>
<feature type="domain" description="HTH lysR-type" evidence="5">
    <location>
        <begin position="1"/>
        <end position="58"/>
    </location>
</feature>
<evidence type="ECO:0000259" key="5">
    <source>
        <dbReference type="PROSITE" id="PS50931"/>
    </source>
</evidence>
<keyword evidence="7" id="KW-1185">Reference proteome</keyword>
<dbReference type="CDD" id="cd08414">
    <property type="entry name" value="PBP2_LTTR_aromatics_like"/>
    <property type="match status" value="1"/>
</dbReference>
<dbReference type="PANTHER" id="PTHR30346">
    <property type="entry name" value="TRANSCRIPTIONAL DUAL REGULATOR HCAR-RELATED"/>
    <property type="match status" value="1"/>
</dbReference>
<evidence type="ECO:0000256" key="4">
    <source>
        <dbReference type="ARBA" id="ARBA00023163"/>
    </source>
</evidence>
<evidence type="ECO:0000313" key="6">
    <source>
        <dbReference type="EMBL" id="PLC51786.1"/>
    </source>
</evidence>
<keyword evidence="3" id="KW-0238">DNA-binding</keyword>
<sequence length="286" mass="31557">MQLSQLRHFMAVIEHGTLSKASEKLDIAQPALSQSISRMEKSLGVILFERSRRGASPTVAAQAIVDDVRHGLLKLAEAEQKARATQAGRAGLLKIGLVSSALFDALPRALKKIKELAPGLTLELFEMGNEEQAKALEQGIINVGLMHSPIAINGRTHQKILSQDKLIAAVPEKLARHKRGRITLEEMAQYGLILYPREQLPHMYFGIAEAIRKRKCELKVNQHANRTMTVLACVAGEMGIGLLPSWIQSVSFPGVDFCEIDNGHDLPSFDLLAVSTPQYKTMLDYF</sequence>
<gene>
    <name evidence="6" type="ORF">CR159_01835</name>
</gene>
<dbReference type="GO" id="GO:0003677">
    <property type="term" value="F:DNA binding"/>
    <property type="evidence" value="ECO:0007669"/>
    <property type="project" value="UniProtKB-KW"/>
</dbReference>
<dbReference type="InterPro" id="IPR036390">
    <property type="entry name" value="WH_DNA-bd_sf"/>
</dbReference>
<dbReference type="InterPro" id="IPR036388">
    <property type="entry name" value="WH-like_DNA-bd_sf"/>
</dbReference>
<keyword evidence="4" id="KW-0804">Transcription</keyword>
<comment type="caution">
    <text evidence="6">The sequence shown here is derived from an EMBL/GenBank/DDBJ whole genome shotgun (WGS) entry which is preliminary data.</text>
</comment>
<accession>A0A2N4U9U0</accession>
<dbReference type="Pfam" id="PF03466">
    <property type="entry name" value="LysR_substrate"/>
    <property type="match status" value="1"/>
</dbReference>
<name>A0A2N4U9U0_9BURK</name>
<evidence type="ECO:0000256" key="2">
    <source>
        <dbReference type="ARBA" id="ARBA00023015"/>
    </source>
</evidence>
<dbReference type="PANTHER" id="PTHR30346:SF28">
    <property type="entry name" value="HTH-TYPE TRANSCRIPTIONAL REGULATOR CYNR"/>
    <property type="match status" value="1"/>
</dbReference>
<dbReference type="RefSeq" id="WP_102072273.1">
    <property type="nucleotide sequence ID" value="NZ_PDNW01000001.1"/>
</dbReference>
<dbReference type="PROSITE" id="PS50931">
    <property type="entry name" value="HTH_LYSR"/>
    <property type="match status" value="1"/>
</dbReference>
<dbReference type="PRINTS" id="PR00039">
    <property type="entry name" value="HTHLYSR"/>
</dbReference>
<evidence type="ECO:0000256" key="1">
    <source>
        <dbReference type="ARBA" id="ARBA00009437"/>
    </source>
</evidence>
<reference evidence="6 7" key="1">
    <citation type="submission" date="2017-10" db="EMBL/GenBank/DDBJ databases">
        <title>Two draft genome sequences of Pusillimonas sp. strains isolated from a nitrate- and radionuclide-contaminated groundwater in Russia.</title>
        <authorList>
            <person name="Grouzdev D.S."/>
            <person name="Tourova T.P."/>
            <person name="Goeva M.A."/>
            <person name="Babich T.L."/>
            <person name="Sokolova D.S."/>
            <person name="Abdullin R."/>
            <person name="Poltaraus A.B."/>
            <person name="Toshchakov S.V."/>
            <person name="Nazina T.N."/>
        </authorList>
    </citation>
    <scope>NUCLEOTIDE SEQUENCE [LARGE SCALE GENOMIC DNA]</scope>
    <source>
        <strain evidence="6 7">JR1/69-3-13</strain>
    </source>
</reference>
<protein>
    <submittedName>
        <fullName evidence="6">LysR family transcriptional regulator</fullName>
    </submittedName>
</protein>
<evidence type="ECO:0000313" key="7">
    <source>
        <dbReference type="Proteomes" id="UP000234190"/>
    </source>
</evidence>
<dbReference type="Gene3D" id="3.40.190.10">
    <property type="entry name" value="Periplasmic binding protein-like II"/>
    <property type="match status" value="2"/>
</dbReference>
<dbReference type="Pfam" id="PF00126">
    <property type="entry name" value="HTH_1"/>
    <property type="match status" value="1"/>
</dbReference>
<keyword evidence="2" id="KW-0805">Transcription regulation</keyword>
<dbReference type="InterPro" id="IPR005119">
    <property type="entry name" value="LysR_subst-bd"/>
</dbReference>
<evidence type="ECO:0000256" key="3">
    <source>
        <dbReference type="ARBA" id="ARBA00023125"/>
    </source>
</evidence>
<dbReference type="GO" id="GO:0003700">
    <property type="term" value="F:DNA-binding transcription factor activity"/>
    <property type="evidence" value="ECO:0007669"/>
    <property type="project" value="InterPro"/>
</dbReference>
<dbReference type="AlphaFoldDB" id="A0A2N4U9U0"/>
<proteinExistence type="inferred from homology"/>
<dbReference type="SUPFAM" id="SSF46785">
    <property type="entry name" value="Winged helix' DNA-binding domain"/>
    <property type="match status" value="1"/>
</dbReference>
<dbReference type="EMBL" id="PDNW01000001">
    <property type="protein sequence ID" value="PLC51786.1"/>
    <property type="molecule type" value="Genomic_DNA"/>
</dbReference>